<keyword evidence="2" id="KW-0057">Aromatic amino acid biosynthesis</keyword>
<sequence>MIRGIRGAVVVDSDEALQVKKATLELFEAIMEKNLLNVEDIAAVFITLTPDIQSVFPAEAIREQEKFRYIPILCAQEAQVAGGLKRCIRIMVLANTPFDQETVRHVYLGEAKNLRRDLLGEVES</sequence>
<dbReference type="Gene3D" id="3.30.1330.40">
    <property type="entry name" value="RutC-like"/>
    <property type="match status" value="1"/>
</dbReference>
<evidence type="ECO:0000256" key="1">
    <source>
        <dbReference type="NCBIfam" id="TIGR01796"/>
    </source>
</evidence>
<dbReference type="Proteomes" id="UP001461341">
    <property type="component" value="Chromosome"/>
</dbReference>
<dbReference type="CDD" id="cd02185">
    <property type="entry name" value="AroH"/>
    <property type="match status" value="1"/>
</dbReference>
<dbReference type="PANTHER" id="PTHR21164:SF0">
    <property type="entry name" value="CHORISMATE MUTASE AROH"/>
    <property type="match status" value="1"/>
</dbReference>
<keyword evidence="2 3" id="KW-0413">Isomerase</keyword>
<proteinExistence type="predicted"/>
<keyword evidence="2" id="KW-0028">Amino-acid biosynthesis</keyword>
<name>A0ABZ2YC63_9BACT</name>
<comment type="catalytic activity">
    <reaction evidence="2">
        <text>chorismate = prephenate</text>
        <dbReference type="Rhea" id="RHEA:13897"/>
        <dbReference type="ChEBI" id="CHEBI:29748"/>
        <dbReference type="ChEBI" id="CHEBI:29934"/>
        <dbReference type="EC" id="5.4.99.5"/>
    </reaction>
</comment>
<evidence type="ECO:0000313" key="3">
    <source>
        <dbReference type="EMBL" id="WZL75318.1"/>
    </source>
</evidence>
<dbReference type="InterPro" id="IPR035959">
    <property type="entry name" value="RutC-like_sf"/>
</dbReference>
<dbReference type="SUPFAM" id="SSF55298">
    <property type="entry name" value="YjgF-like"/>
    <property type="match status" value="1"/>
</dbReference>
<organism evidence="3 4">
    <name type="scientific">Thermatribacter velox</name>
    <dbReference type="NCBI Taxonomy" id="3039681"/>
    <lineage>
        <taxon>Bacteria</taxon>
        <taxon>Pseudomonadati</taxon>
        <taxon>Atribacterota</taxon>
        <taxon>Atribacteria</taxon>
        <taxon>Atribacterales</taxon>
        <taxon>Thermatribacteraceae</taxon>
        <taxon>Thermatribacter</taxon>
    </lineage>
</organism>
<accession>A0ABZ2YC63</accession>
<dbReference type="PROSITE" id="PS51167">
    <property type="entry name" value="CHORISMATE_MUT_1"/>
    <property type="match status" value="1"/>
</dbReference>
<protein>
    <recommendedName>
        <fullName evidence="1 2">chorismate mutase</fullName>
        <ecNumber evidence="1 2">5.4.99.5</ecNumber>
    </recommendedName>
</protein>
<dbReference type="PANTHER" id="PTHR21164">
    <property type="entry name" value="CHORISMATE MUTASE"/>
    <property type="match status" value="1"/>
</dbReference>
<dbReference type="EMBL" id="CP121689">
    <property type="protein sequence ID" value="WZL75318.1"/>
    <property type="molecule type" value="Genomic_DNA"/>
</dbReference>
<evidence type="ECO:0000313" key="4">
    <source>
        <dbReference type="Proteomes" id="UP001461341"/>
    </source>
</evidence>
<gene>
    <name evidence="3" type="primary">aroH</name>
    <name evidence="3" type="ORF">QBE54_06875</name>
</gene>
<dbReference type="NCBIfam" id="TIGR01796">
    <property type="entry name" value="CM_mono_aroH"/>
    <property type="match status" value="1"/>
</dbReference>
<dbReference type="EC" id="5.4.99.5" evidence="1 2"/>
<dbReference type="InterPro" id="IPR008243">
    <property type="entry name" value="Chorismate_mutase_AroH"/>
</dbReference>
<dbReference type="Pfam" id="PF07736">
    <property type="entry name" value="CM_1"/>
    <property type="match status" value="1"/>
</dbReference>
<keyword evidence="4" id="KW-1185">Reference proteome</keyword>
<dbReference type="PIRSF" id="PIRSF005965">
    <property type="entry name" value="Chor_mut_AroH"/>
    <property type="match status" value="1"/>
</dbReference>
<reference evidence="3 4" key="1">
    <citation type="submission" date="2023-03" db="EMBL/GenBank/DDBJ databases">
        <title>Novel Species.</title>
        <authorList>
            <person name="Ma S."/>
        </authorList>
    </citation>
    <scope>NUCLEOTIDE SEQUENCE [LARGE SCALE GENOMIC DNA]</scope>
    <source>
        <strain evidence="3 4">B11</strain>
    </source>
</reference>
<dbReference type="RefSeq" id="WP_369017464.1">
    <property type="nucleotide sequence ID" value="NZ_CP121689.1"/>
</dbReference>
<evidence type="ECO:0000256" key="2">
    <source>
        <dbReference type="PROSITE-ProRule" id="PRU00514"/>
    </source>
</evidence>
<dbReference type="GO" id="GO:0004106">
    <property type="term" value="F:chorismate mutase activity"/>
    <property type="evidence" value="ECO:0007669"/>
    <property type="project" value="UniProtKB-EC"/>
</dbReference>